<accession>A0A445BJ57</accession>
<proteinExistence type="predicted"/>
<dbReference type="PANTHER" id="PTHR46481">
    <property type="entry name" value="ZINC FINGER BED DOMAIN-CONTAINING PROTEIN 4"/>
    <property type="match status" value="1"/>
</dbReference>
<dbReference type="InterPro" id="IPR012337">
    <property type="entry name" value="RNaseH-like_sf"/>
</dbReference>
<reference evidence="1 2" key="1">
    <citation type="submission" date="2019-01" db="EMBL/GenBank/DDBJ databases">
        <title>Sequencing of cultivated peanut Arachis hypogaea provides insights into genome evolution and oil improvement.</title>
        <authorList>
            <person name="Chen X."/>
        </authorList>
    </citation>
    <scope>NUCLEOTIDE SEQUENCE [LARGE SCALE GENOMIC DNA]</scope>
    <source>
        <strain evidence="2">cv. Fuhuasheng</strain>
        <tissue evidence="1">Leaves</tissue>
    </source>
</reference>
<dbReference type="EMBL" id="SDMP01000009">
    <property type="protein sequence ID" value="RYR38641.1"/>
    <property type="molecule type" value="Genomic_DNA"/>
</dbReference>
<sequence>MHEYPLSYADHVATREVFASMQPTFKMPRRNTIKKDILEMYEVEKPNINKMMDANNSRVAITTDMWTSNQKKGYMVVTAHYNDSSWNLEMRVYLKLCF</sequence>
<dbReference type="STRING" id="3818.A0A445BJ57"/>
<name>A0A445BJ57_ARAHY</name>
<evidence type="ECO:0000313" key="1">
    <source>
        <dbReference type="EMBL" id="RYR38641.1"/>
    </source>
</evidence>
<comment type="caution">
    <text evidence="1">The sequence shown here is derived from an EMBL/GenBank/DDBJ whole genome shotgun (WGS) entry which is preliminary data.</text>
</comment>
<dbReference type="AlphaFoldDB" id="A0A445BJ57"/>
<dbReference type="PANTHER" id="PTHR46481:SF11">
    <property type="entry name" value="ZINC FINGER BED DOMAIN-CONTAINING PROTEIN RICESLEEPER 2-LIKE"/>
    <property type="match status" value="1"/>
</dbReference>
<dbReference type="SUPFAM" id="SSF53098">
    <property type="entry name" value="Ribonuclease H-like"/>
    <property type="match status" value="1"/>
</dbReference>
<protein>
    <recommendedName>
        <fullName evidence="3">hAT-like transposase RNase-H fold domain-containing protein</fullName>
    </recommendedName>
</protein>
<evidence type="ECO:0008006" key="3">
    <source>
        <dbReference type="Google" id="ProtNLM"/>
    </source>
</evidence>
<evidence type="ECO:0000313" key="2">
    <source>
        <dbReference type="Proteomes" id="UP000289738"/>
    </source>
</evidence>
<organism evidence="1 2">
    <name type="scientific">Arachis hypogaea</name>
    <name type="common">Peanut</name>
    <dbReference type="NCBI Taxonomy" id="3818"/>
    <lineage>
        <taxon>Eukaryota</taxon>
        <taxon>Viridiplantae</taxon>
        <taxon>Streptophyta</taxon>
        <taxon>Embryophyta</taxon>
        <taxon>Tracheophyta</taxon>
        <taxon>Spermatophyta</taxon>
        <taxon>Magnoliopsida</taxon>
        <taxon>eudicotyledons</taxon>
        <taxon>Gunneridae</taxon>
        <taxon>Pentapetalae</taxon>
        <taxon>rosids</taxon>
        <taxon>fabids</taxon>
        <taxon>Fabales</taxon>
        <taxon>Fabaceae</taxon>
        <taxon>Papilionoideae</taxon>
        <taxon>50 kb inversion clade</taxon>
        <taxon>dalbergioids sensu lato</taxon>
        <taxon>Dalbergieae</taxon>
        <taxon>Pterocarpus clade</taxon>
        <taxon>Arachis</taxon>
    </lineage>
</organism>
<dbReference type="InterPro" id="IPR052035">
    <property type="entry name" value="ZnF_BED_domain_contain"/>
</dbReference>
<dbReference type="Proteomes" id="UP000289738">
    <property type="component" value="Chromosome A09"/>
</dbReference>
<gene>
    <name evidence="1" type="ORF">Ahy_A09g043752</name>
</gene>
<keyword evidence="2" id="KW-1185">Reference proteome</keyword>